<dbReference type="InterPro" id="IPR011008">
    <property type="entry name" value="Dimeric_a/b-barrel"/>
</dbReference>
<evidence type="ECO:0000259" key="1">
    <source>
        <dbReference type="PROSITE" id="PS51725"/>
    </source>
</evidence>
<organism evidence="2 3">
    <name type="scientific">Corticibacter populi</name>
    <dbReference type="NCBI Taxonomy" id="1550736"/>
    <lineage>
        <taxon>Bacteria</taxon>
        <taxon>Pseudomonadati</taxon>
        <taxon>Pseudomonadota</taxon>
        <taxon>Betaproteobacteria</taxon>
        <taxon>Burkholderiales</taxon>
        <taxon>Comamonadaceae</taxon>
        <taxon>Corticibacter</taxon>
    </lineage>
</organism>
<dbReference type="PROSITE" id="PS51725">
    <property type="entry name" value="ABM"/>
    <property type="match status" value="1"/>
</dbReference>
<feature type="domain" description="ABM" evidence="1">
    <location>
        <begin position="16"/>
        <end position="107"/>
    </location>
</feature>
<evidence type="ECO:0000313" key="3">
    <source>
        <dbReference type="Proteomes" id="UP000278006"/>
    </source>
</evidence>
<dbReference type="Gene3D" id="3.30.70.100">
    <property type="match status" value="1"/>
</dbReference>
<dbReference type="RefSeq" id="WP_122231700.1">
    <property type="nucleotide sequence ID" value="NZ_RDQO01000006.1"/>
</dbReference>
<dbReference type="InterPro" id="IPR007138">
    <property type="entry name" value="ABM_dom"/>
</dbReference>
<dbReference type="AlphaFoldDB" id="A0A3M6QLG4"/>
<proteinExistence type="predicted"/>
<dbReference type="GO" id="GO:0004497">
    <property type="term" value="F:monooxygenase activity"/>
    <property type="evidence" value="ECO:0007669"/>
    <property type="project" value="UniProtKB-KW"/>
</dbReference>
<dbReference type="Proteomes" id="UP000278006">
    <property type="component" value="Unassembled WGS sequence"/>
</dbReference>
<dbReference type="OrthoDB" id="1493813at2"/>
<dbReference type="Pfam" id="PF03992">
    <property type="entry name" value="ABM"/>
    <property type="match status" value="1"/>
</dbReference>
<comment type="caution">
    <text evidence="2">The sequence shown here is derived from an EMBL/GenBank/DDBJ whole genome shotgun (WGS) entry which is preliminary data.</text>
</comment>
<dbReference type="EMBL" id="RDQO01000006">
    <property type="protein sequence ID" value="RMX03571.1"/>
    <property type="molecule type" value="Genomic_DNA"/>
</dbReference>
<gene>
    <name evidence="2" type="ORF">D8I35_17015</name>
</gene>
<sequence>MTGKQLATIDPTAAYLTLINVYEVEPDHQAALVKALAESTEHTIRHQPGFVSVSIHSSLDGKKVVNYAQWASKEHFEAFMAKAQTQAQLKQFAGLAKSVAPSLYKVNAVHAA</sequence>
<keyword evidence="2" id="KW-0503">Monooxygenase</keyword>
<name>A0A3M6QLG4_9BURK</name>
<dbReference type="SUPFAM" id="SSF54909">
    <property type="entry name" value="Dimeric alpha+beta barrel"/>
    <property type="match status" value="1"/>
</dbReference>
<keyword evidence="2" id="KW-0560">Oxidoreductase</keyword>
<accession>A0A3M6QLG4</accession>
<reference evidence="2 3" key="1">
    <citation type="submission" date="2018-10" db="EMBL/GenBank/DDBJ databases">
        <title>Draft genome of Cortibacter populi DSM10536.</title>
        <authorList>
            <person name="Bernier A.-M."/>
            <person name="Bernard K."/>
        </authorList>
    </citation>
    <scope>NUCLEOTIDE SEQUENCE [LARGE SCALE GENOMIC DNA]</scope>
    <source>
        <strain evidence="2 3">DSM 105136</strain>
    </source>
</reference>
<evidence type="ECO:0000313" key="2">
    <source>
        <dbReference type="EMBL" id="RMX03571.1"/>
    </source>
</evidence>
<keyword evidence="3" id="KW-1185">Reference proteome</keyword>
<protein>
    <submittedName>
        <fullName evidence="2">Antibiotic biosynthesis monooxygenase</fullName>
    </submittedName>
</protein>